<evidence type="ECO:0000313" key="3">
    <source>
        <dbReference type="Proteomes" id="UP000179243"/>
    </source>
</evidence>
<dbReference type="Proteomes" id="UP000179243">
    <property type="component" value="Unassembled WGS sequence"/>
</dbReference>
<dbReference type="Gene3D" id="1.25.40.10">
    <property type="entry name" value="Tetratricopeptide repeat domain"/>
    <property type="match status" value="1"/>
</dbReference>
<dbReference type="SUPFAM" id="SSF48452">
    <property type="entry name" value="TPR-like"/>
    <property type="match status" value="2"/>
</dbReference>
<reference evidence="2 3" key="1">
    <citation type="journal article" date="2016" name="Nat. Commun.">
        <title>Thousands of microbial genomes shed light on interconnected biogeochemical processes in an aquifer system.</title>
        <authorList>
            <person name="Anantharaman K."/>
            <person name="Brown C.T."/>
            <person name="Hug L.A."/>
            <person name="Sharon I."/>
            <person name="Castelle C.J."/>
            <person name="Probst A.J."/>
            <person name="Thomas B.C."/>
            <person name="Singh A."/>
            <person name="Wilkins M.J."/>
            <person name="Karaoz U."/>
            <person name="Brodie E.L."/>
            <person name="Williams K.H."/>
            <person name="Hubbard S.S."/>
            <person name="Banfield J.F."/>
        </authorList>
    </citation>
    <scope>NUCLEOTIDE SEQUENCE [LARGE SCALE GENOMIC DNA]</scope>
</reference>
<dbReference type="EMBL" id="MFYX01000012">
    <property type="protein sequence ID" value="OGK07192.1"/>
    <property type="molecule type" value="Genomic_DNA"/>
</dbReference>
<proteinExistence type="predicted"/>
<name>A0A1F7FL66_UNCRA</name>
<organism evidence="2 3">
    <name type="scientific">Candidatus Raymondbacteria bacterium RIFOXYD12_FULL_49_13</name>
    <dbReference type="NCBI Taxonomy" id="1817890"/>
    <lineage>
        <taxon>Bacteria</taxon>
        <taxon>Raymondiibacteriota</taxon>
    </lineage>
</organism>
<sequence>MLWRNFSRILPVLALLAPCGVQAALTPHAYALVIDSGIALTMNQEYTAVVSLLKAHAAKEPSNPLFMFYLMHVYQVMMIDYETTDFKREFDSCALAAEKGFLKRAASEANNPWINYYLGNIYVTQGAYELRFANYLNFSKNILKGVKQLKKAFEKDTTLYDACIYLGLFQYAKAELFGWVTFWEDDKDVAISLIEEASKKSRYSREVAEEILIGLYGHRGEREKASAAAARVKERFPGNRAVYWLMANIYLRNKQYAAAKTEFDALAPLVNQIPATYQYNYISLDTYRAKVAFELGDYGQCLALCDTVLGRQSGDERITPFKDIVRKLKKKSAERKMQP</sequence>
<dbReference type="AlphaFoldDB" id="A0A1F7FL66"/>
<evidence type="ECO:0000256" key="1">
    <source>
        <dbReference type="SAM" id="SignalP"/>
    </source>
</evidence>
<comment type="caution">
    <text evidence="2">The sequence shown here is derived from an EMBL/GenBank/DDBJ whole genome shotgun (WGS) entry which is preliminary data.</text>
</comment>
<feature type="chain" id="PRO_5009528831" description="Outer membrane lipoprotein BamD-like domain-containing protein" evidence="1">
    <location>
        <begin position="24"/>
        <end position="339"/>
    </location>
</feature>
<gene>
    <name evidence="2" type="ORF">A2519_09470</name>
</gene>
<evidence type="ECO:0008006" key="4">
    <source>
        <dbReference type="Google" id="ProtNLM"/>
    </source>
</evidence>
<dbReference type="InterPro" id="IPR011990">
    <property type="entry name" value="TPR-like_helical_dom_sf"/>
</dbReference>
<evidence type="ECO:0000313" key="2">
    <source>
        <dbReference type="EMBL" id="OGK07192.1"/>
    </source>
</evidence>
<keyword evidence="1" id="KW-0732">Signal</keyword>
<feature type="signal peptide" evidence="1">
    <location>
        <begin position="1"/>
        <end position="23"/>
    </location>
</feature>
<protein>
    <recommendedName>
        <fullName evidence="4">Outer membrane lipoprotein BamD-like domain-containing protein</fullName>
    </recommendedName>
</protein>
<accession>A0A1F7FL66</accession>